<dbReference type="AlphaFoldDB" id="A0ABD5M682"/>
<accession>A0ABD5M682</accession>
<keyword evidence="2" id="KW-1185">Reference proteome</keyword>
<comment type="caution">
    <text evidence="1">The sequence shown here is derived from an EMBL/GenBank/DDBJ whole genome shotgun (WGS) entry which is preliminary data.</text>
</comment>
<reference evidence="1 2" key="1">
    <citation type="submission" date="2024-06" db="EMBL/GenBank/DDBJ databases">
        <title>Halorubrum miltondacostae sp. nov., a potential PHA producer isolated from an inland solar saltern in Rio Maior, Portugal.</title>
        <authorList>
            <person name="Albuquerque L."/>
            <person name="Viver T."/>
            <person name="Barroso C."/>
            <person name="Claudino R."/>
            <person name="Galvan M."/>
            <person name="Simoes G."/>
            <person name="Lobo Da Cunha A."/>
            <person name="Egas C."/>
        </authorList>
    </citation>
    <scope>NUCLEOTIDE SEQUENCE [LARGE SCALE GENOMIC DNA]</scope>
    <source>
        <strain evidence="1 2">RMP-11</strain>
    </source>
</reference>
<dbReference type="PANTHER" id="PTHR36510">
    <property type="entry name" value="GLUTAMATE--CYSTEINE LIGASE 2-RELATED"/>
    <property type="match status" value="1"/>
</dbReference>
<sequence>MGAERPTIDGVRASRSVDTDAFRERAREEGEALKEHVAEGTFDNVQSTIGLEHELYAVDAERGGVRRVPRSLLRCRGFERELGLHNAELTSDVQPCSEAGLAALRQGTTAKLRSLQRLAAEEGIRFVSDGTWTVGPADGSTERYLTEATHEDGLVLAINVSNAVRYHGFASVDEHRSVTGSVELPGATVATDNAGPVSLTTSIQPHLQPRRAADLPAYHDAALRVAGPLLAVAANSPFLPPTLYDEGAPTRELLLGGSHAETRVPLYEGLMNPPECEPKVAFPRDLDDAAAAVDRIVADPVVVPAKIEGGERFDDAFVHFRHKHGSYWRWVRPVFDGATEAAASARIEFRPLPGQPTLPDAIACVAAVVGLLTELADGDHPAAELPWETARANFYAAVRDGIDADLTWITATGDRTVDRDRLFADLFAAAVAGLEARGLSSEEARSRIAPLRRRAETGRTPARWKRRVAERALDTGDSPTDAVRASQRAYVRTQATTLFDGHFVDWPDGAVAADCA</sequence>
<dbReference type="Gene3D" id="3.30.590.20">
    <property type="match status" value="1"/>
</dbReference>
<name>A0ABD5M682_9EURY</name>
<evidence type="ECO:0000313" key="2">
    <source>
        <dbReference type="Proteomes" id="UP001567572"/>
    </source>
</evidence>
<dbReference type="EMBL" id="JBEDNY010000003">
    <property type="protein sequence ID" value="MEZ3164463.1"/>
    <property type="molecule type" value="Genomic_DNA"/>
</dbReference>
<dbReference type="PANTHER" id="PTHR36510:SF3">
    <property type="entry name" value="CONSERVED PROTEIN"/>
    <property type="match status" value="1"/>
</dbReference>
<dbReference type="RefSeq" id="WP_371162530.1">
    <property type="nucleotide sequence ID" value="NZ_JBEDNX010000009.1"/>
</dbReference>
<gene>
    <name evidence="1" type="ORF">ABNG04_11360</name>
</gene>
<dbReference type="InterPro" id="IPR014746">
    <property type="entry name" value="Gln_synth/guanido_kin_cat_dom"/>
</dbReference>
<proteinExistence type="predicted"/>
<dbReference type="SUPFAM" id="SSF55931">
    <property type="entry name" value="Glutamine synthetase/guanido kinase"/>
    <property type="match status" value="1"/>
</dbReference>
<dbReference type="InterPro" id="IPR050141">
    <property type="entry name" value="GCL_type2/YbdK_subfam"/>
</dbReference>
<dbReference type="InterPro" id="IPR006336">
    <property type="entry name" value="GCS2"/>
</dbReference>
<evidence type="ECO:0000313" key="1">
    <source>
        <dbReference type="EMBL" id="MEZ3164463.1"/>
    </source>
</evidence>
<organism evidence="1 2">
    <name type="scientific">Halorubrum miltondacostae</name>
    <dbReference type="NCBI Taxonomy" id="3076378"/>
    <lineage>
        <taxon>Archaea</taxon>
        <taxon>Methanobacteriati</taxon>
        <taxon>Methanobacteriota</taxon>
        <taxon>Stenosarchaea group</taxon>
        <taxon>Halobacteria</taxon>
        <taxon>Halobacteriales</taxon>
        <taxon>Haloferacaceae</taxon>
        <taxon>Halorubrum</taxon>
    </lineage>
</organism>
<protein>
    <recommendedName>
        <fullName evidence="3">Glutamate--cysteine ligase</fullName>
    </recommendedName>
</protein>
<dbReference type="Proteomes" id="UP001567572">
    <property type="component" value="Unassembled WGS sequence"/>
</dbReference>
<dbReference type="Pfam" id="PF04107">
    <property type="entry name" value="GCS2"/>
    <property type="match status" value="1"/>
</dbReference>
<evidence type="ECO:0008006" key="3">
    <source>
        <dbReference type="Google" id="ProtNLM"/>
    </source>
</evidence>